<gene>
    <name evidence="4" type="ORF">MBSD_1130</name>
    <name evidence="5" type="ORF">MBSD_n1753</name>
</gene>
<keyword evidence="1 5" id="KW-0808">Transferase</keyword>
<keyword evidence="2" id="KW-0012">Acyltransferase</keyword>
<accession>A0A0K8QNG0</accession>
<dbReference type="EMBL" id="DF970207">
    <property type="protein sequence ID" value="GAP66445.1"/>
    <property type="molecule type" value="Genomic_DNA"/>
</dbReference>
<dbReference type="Pfam" id="PF00583">
    <property type="entry name" value="Acetyltransf_1"/>
    <property type="match status" value="1"/>
</dbReference>
<dbReference type="InterPro" id="IPR016181">
    <property type="entry name" value="Acyl_CoA_acyltransferase"/>
</dbReference>
<dbReference type="PROSITE" id="PS51186">
    <property type="entry name" value="GNAT"/>
    <property type="match status" value="1"/>
</dbReference>
<sequence length="159" mass="17299">MADVRSAESADIAPLAQLWHDAWQDAHADIVPAELARHRTLENFRLRLEAGLPRVRVTGPVGAPSGFCVVKGDELDQLFVARSARGQGVAAALIADAEARIAAHGFDTGWLACAIGNARAARFYEKQGWRRVGTMVARLAIPTGVFPLEVWRYEKRLGA</sequence>
<reference evidence="4" key="1">
    <citation type="submission" date="2015-03" db="EMBL/GenBank/DDBJ databases">
        <title>Draft genome sequence of Mizugakiibacter sediminis skMP5.</title>
        <authorList>
            <person name="Watanabe T."/>
            <person name="Kojima H."/>
            <person name="Fukui M."/>
        </authorList>
    </citation>
    <scope>NUCLEOTIDE SEQUENCE</scope>
    <source>
        <strain evidence="4">SkMP5</strain>
    </source>
</reference>
<organism evidence="5">
    <name type="scientific">Mizugakiibacter sediminis</name>
    <dbReference type="NCBI Taxonomy" id="1475481"/>
    <lineage>
        <taxon>Bacteria</taxon>
        <taxon>Pseudomonadati</taxon>
        <taxon>Pseudomonadota</taxon>
        <taxon>Gammaproteobacteria</taxon>
        <taxon>Lysobacterales</taxon>
        <taxon>Rhodanobacteraceae</taxon>
        <taxon>Mizugakiibacter</taxon>
    </lineage>
</organism>
<dbReference type="OrthoDB" id="6172743at2"/>
<evidence type="ECO:0000256" key="2">
    <source>
        <dbReference type="ARBA" id="ARBA00023315"/>
    </source>
</evidence>
<dbReference type="InterPro" id="IPR000182">
    <property type="entry name" value="GNAT_dom"/>
</dbReference>
<dbReference type="EMBL" id="DF952378">
    <property type="protein sequence ID" value="GAN44595.1"/>
    <property type="molecule type" value="Genomic_DNA"/>
</dbReference>
<reference evidence="5" key="2">
    <citation type="submission" date="2015-08" db="EMBL/GenBank/DDBJ databases">
        <title>Complete DNA Sequence of Pseudomonas syringae pv. actinidiae, the Causal Agent of Kiwifruit Canker Disease.</title>
        <authorList>
            <person name="Rikkerink E.H.A."/>
            <person name="Fineran P.C."/>
        </authorList>
    </citation>
    <scope>NUCLEOTIDE SEQUENCE</scope>
    <source>
        <strain evidence="5">SkMP5</strain>
    </source>
</reference>
<dbReference type="InterPro" id="IPR050832">
    <property type="entry name" value="Bact_Acetyltransf"/>
</dbReference>
<dbReference type="STRING" id="1475481.GCA_000953855_01786"/>
<dbReference type="Proteomes" id="UP000253740">
    <property type="component" value="Unassembled WGS sequence"/>
</dbReference>
<dbReference type="GO" id="GO:0016747">
    <property type="term" value="F:acyltransferase activity, transferring groups other than amino-acyl groups"/>
    <property type="evidence" value="ECO:0007669"/>
    <property type="project" value="InterPro"/>
</dbReference>
<proteinExistence type="predicted"/>
<feature type="domain" description="N-acetyltransferase" evidence="3">
    <location>
        <begin position="2"/>
        <end position="158"/>
    </location>
</feature>
<evidence type="ECO:0000313" key="5">
    <source>
        <dbReference type="EMBL" id="GAP66445.1"/>
    </source>
</evidence>
<evidence type="ECO:0000313" key="6">
    <source>
        <dbReference type="Proteomes" id="UP000253740"/>
    </source>
</evidence>
<dbReference type="SUPFAM" id="SSF55729">
    <property type="entry name" value="Acyl-CoA N-acyltransferases (Nat)"/>
    <property type="match status" value="1"/>
</dbReference>
<dbReference type="PANTHER" id="PTHR43877">
    <property type="entry name" value="AMINOALKYLPHOSPHONATE N-ACETYLTRANSFERASE-RELATED-RELATED"/>
    <property type="match status" value="1"/>
</dbReference>
<evidence type="ECO:0000256" key="1">
    <source>
        <dbReference type="ARBA" id="ARBA00022679"/>
    </source>
</evidence>
<dbReference type="HOGENOM" id="CLU_013985_18_7_6"/>
<evidence type="ECO:0000259" key="3">
    <source>
        <dbReference type="PROSITE" id="PS51186"/>
    </source>
</evidence>
<dbReference type="AlphaFoldDB" id="A0A0K8QNG0"/>
<name>A0A0K8QNG0_9GAMM</name>
<protein>
    <submittedName>
        <fullName evidence="5">Acetyltransferase, GNAT family</fullName>
    </submittedName>
    <submittedName>
        <fullName evidence="4">GNAT family acetyltransferase</fullName>
    </submittedName>
</protein>
<dbReference type="Gene3D" id="3.40.630.30">
    <property type="match status" value="1"/>
</dbReference>
<dbReference type="RefSeq" id="WP_062537041.1">
    <property type="nucleotide sequence ID" value="NZ_DF970207.1"/>
</dbReference>
<keyword evidence="6" id="KW-1185">Reference proteome</keyword>
<evidence type="ECO:0000313" key="4">
    <source>
        <dbReference type="EMBL" id="GAN44595.1"/>
    </source>
</evidence>